<evidence type="ECO:0000313" key="3">
    <source>
        <dbReference type="Proteomes" id="UP000887116"/>
    </source>
</evidence>
<dbReference type="OrthoDB" id="6415850at2759"/>
<feature type="domain" description="SPIN-DOC-like zinc-finger" evidence="1">
    <location>
        <begin position="25"/>
        <end position="66"/>
    </location>
</feature>
<sequence length="290" mass="33309">MTTENEKKTRKYEQENRSFSNESEENFFFIDNNGKAFCVICNSMIKNYKASNLRRHYETNHPQFSNQYPPNSKLRSDKLVSLKSNLNEQQSILTTFNNQANNVTAASFVIAWNIALAKSPLALDESTDITYLPQLAVSICFVSPDFVIEEELLNLVTLQESTRGIDIKNALDSIVKTFEVPFNKLVSIATDGIPAMLGKKIGLIGLLRDDSQISQFIPIHCIIHREHLVTKYLKYTDVRKTVLHIVNYIRTNEKNHRQFKNFLEELKDEELPNVTLIFFALLDGYLATTY</sequence>
<dbReference type="Pfam" id="PF18658">
    <property type="entry name" value="zf-C2H2_12"/>
    <property type="match status" value="1"/>
</dbReference>
<gene>
    <name evidence="2" type="primary">g.154842</name>
    <name evidence="2" type="ORF">TNCT_134101</name>
</gene>
<reference evidence="2" key="1">
    <citation type="submission" date="2020-07" db="EMBL/GenBank/DDBJ databases">
        <title>Multicomponent nature underlies the extraordinary mechanical properties of spider dragline silk.</title>
        <authorList>
            <person name="Kono N."/>
            <person name="Nakamura H."/>
            <person name="Mori M."/>
            <person name="Yoshida Y."/>
            <person name="Ohtoshi R."/>
            <person name="Malay A.D."/>
            <person name="Moran D.A.P."/>
            <person name="Tomita M."/>
            <person name="Numata K."/>
            <person name="Arakawa K."/>
        </authorList>
    </citation>
    <scope>NUCLEOTIDE SEQUENCE</scope>
</reference>
<organism evidence="2 3">
    <name type="scientific">Trichonephila clavata</name>
    <name type="common">Joro spider</name>
    <name type="synonym">Nephila clavata</name>
    <dbReference type="NCBI Taxonomy" id="2740835"/>
    <lineage>
        <taxon>Eukaryota</taxon>
        <taxon>Metazoa</taxon>
        <taxon>Ecdysozoa</taxon>
        <taxon>Arthropoda</taxon>
        <taxon>Chelicerata</taxon>
        <taxon>Arachnida</taxon>
        <taxon>Araneae</taxon>
        <taxon>Araneomorphae</taxon>
        <taxon>Entelegynae</taxon>
        <taxon>Araneoidea</taxon>
        <taxon>Nephilidae</taxon>
        <taxon>Trichonephila</taxon>
    </lineage>
</organism>
<dbReference type="InterPro" id="IPR040647">
    <property type="entry name" value="SPIN-DOC_Znf-C2H2"/>
</dbReference>
<accession>A0A8X6KES5</accession>
<protein>
    <submittedName>
        <fullName evidence="2">General transcription factor II-I repeat domain-containing protein 2B</fullName>
    </submittedName>
</protein>
<name>A0A8X6KES5_TRICU</name>
<proteinExistence type="predicted"/>
<dbReference type="Proteomes" id="UP000887116">
    <property type="component" value="Unassembled WGS sequence"/>
</dbReference>
<dbReference type="EMBL" id="BMAO01020774">
    <property type="protein sequence ID" value="GFQ69753.1"/>
    <property type="molecule type" value="Genomic_DNA"/>
</dbReference>
<evidence type="ECO:0000313" key="2">
    <source>
        <dbReference type="EMBL" id="GFQ69753.1"/>
    </source>
</evidence>
<dbReference type="PANTHER" id="PTHR45913:SF21">
    <property type="entry name" value="DUF4371 DOMAIN-CONTAINING PROTEIN"/>
    <property type="match status" value="1"/>
</dbReference>
<keyword evidence="3" id="KW-1185">Reference proteome</keyword>
<dbReference type="PANTHER" id="PTHR45913">
    <property type="entry name" value="EPM2A-INTERACTING PROTEIN 1"/>
    <property type="match status" value="1"/>
</dbReference>
<comment type="caution">
    <text evidence="2">The sequence shown here is derived from an EMBL/GenBank/DDBJ whole genome shotgun (WGS) entry which is preliminary data.</text>
</comment>
<dbReference type="AlphaFoldDB" id="A0A8X6KES5"/>
<evidence type="ECO:0000259" key="1">
    <source>
        <dbReference type="Pfam" id="PF18658"/>
    </source>
</evidence>